<evidence type="ECO:0000256" key="3">
    <source>
        <dbReference type="ARBA" id="ARBA00022519"/>
    </source>
</evidence>
<comment type="subcellular location">
    <subcellularLocation>
        <location evidence="16">Cell membrane</location>
        <topology evidence="16">Multi-pass membrane protein</topology>
    </subcellularLocation>
</comment>
<dbReference type="AlphaFoldDB" id="A0AAC9LP41"/>
<dbReference type="NCBIfam" id="NF003756">
    <property type="entry name" value="PRK05349.1"/>
    <property type="match status" value="1"/>
</dbReference>
<dbReference type="PIRSF" id="PIRSF016055">
    <property type="entry name" value="NADH-UbQ_OxRdtase_B_su"/>
    <property type="match status" value="1"/>
</dbReference>
<accession>A0AAC9LP41</accession>
<feature type="transmembrane region" description="Helical" evidence="16">
    <location>
        <begin position="180"/>
        <end position="198"/>
    </location>
</feature>
<evidence type="ECO:0000256" key="17">
    <source>
        <dbReference type="PIRSR" id="PIRSR016055-50"/>
    </source>
</evidence>
<evidence type="ECO:0000256" key="14">
    <source>
        <dbReference type="ARBA" id="ARBA00023136"/>
    </source>
</evidence>
<feature type="transmembrane region" description="Helical" evidence="16">
    <location>
        <begin position="52"/>
        <end position="69"/>
    </location>
</feature>
<keyword evidence="6 16" id="KW-0288">FMN</keyword>
<dbReference type="PANTHER" id="PTHR30578:SF1">
    <property type="entry name" value="NA(+)-TRANSLOCATING NADH-QUINONE REDUCTASE SUBUNIT B"/>
    <property type="match status" value="1"/>
</dbReference>
<evidence type="ECO:0000313" key="19">
    <source>
        <dbReference type="Proteomes" id="UP000187506"/>
    </source>
</evidence>
<feature type="transmembrane region" description="Helical" evidence="16">
    <location>
        <begin position="377"/>
        <end position="397"/>
    </location>
</feature>
<feature type="transmembrane region" description="Helical" evidence="16">
    <location>
        <begin position="144"/>
        <end position="168"/>
    </location>
</feature>
<gene>
    <name evidence="16" type="primary">nqrB</name>
    <name evidence="18" type="ORF">BWR22_12930</name>
</gene>
<evidence type="ECO:0000256" key="2">
    <source>
        <dbReference type="ARBA" id="ARBA00022475"/>
    </source>
</evidence>
<keyword evidence="3" id="KW-0997">Cell inner membrane</keyword>
<dbReference type="GO" id="GO:0055085">
    <property type="term" value="P:transmembrane transport"/>
    <property type="evidence" value="ECO:0007669"/>
    <property type="project" value="InterPro"/>
</dbReference>
<keyword evidence="2 16" id="KW-1003">Cell membrane</keyword>
<comment type="subunit">
    <text evidence="16">Composed of six subunits; NqrA, NqrB, NqrC, NqrD, NqrE and NqrF.</text>
</comment>
<comment type="similarity">
    <text evidence="16">Belongs to the NqrB/RnfD family.</text>
</comment>
<keyword evidence="5 16" id="KW-0285">Flavoprotein</keyword>
<keyword evidence="15 16" id="KW-0739">Sodium transport</keyword>
<dbReference type="NCBIfam" id="TIGR01937">
    <property type="entry name" value="nqrB"/>
    <property type="match status" value="1"/>
</dbReference>
<name>A0AAC9LP41_9FLAO</name>
<keyword evidence="9 16" id="KW-1133">Transmembrane helix</keyword>
<protein>
    <recommendedName>
        <fullName evidence="16">Na(+)-translocating NADH-quinone reductase subunit B</fullName>
        <shortName evidence="16">Na(+)-NQR subunit B</shortName>
        <shortName evidence="16">Na(+)-translocating NQR subunit B</shortName>
        <ecNumber evidence="16">7.2.1.1</ecNumber>
    </recommendedName>
    <alternativeName>
        <fullName evidence="16">NQR complex subunit B</fullName>
    </alternativeName>
    <alternativeName>
        <fullName evidence="16">NQR-1 subunit B</fullName>
    </alternativeName>
</protein>
<evidence type="ECO:0000256" key="7">
    <source>
        <dbReference type="ARBA" id="ARBA00022692"/>
    </source>
</evidence>
<keyword evidence="1 16" id="KW-0813">Transport</keyword>
<evidence type="ECO:0000256" key="16">
    <source>
        <dbReference type="HAMAP-Rule" id="MF_00426"/>
    </source>
</evidence>
<feature type="modified residue" description="FMN phosphoryl threonine" evidence="16 17">
    <location>
        <position position="229"/>
    </location>
</feature>
<evidence type="ECO:0000256" key="11">
    <source>
        <dbReference type="ARBA" id="ARBA00023053"/>
    </source>
</evidence>
<dbReference type="Pfam" id="PF03116">
    <property type="entry name" value="NQR2_RnfD_RnfE"/>
    <property type="match status" value="1"/>
</dbReference>
<comment type="function">
    <text evidence="16">NQR complex catalyzes the reduction of ubiquinone-1 to ubiquinol by two successive reactions, coupled with the transport of Na(+) ions from the cytoplasm to the periplasm. NqrA to NqrE are probably involved in the second step, the conversion of ubisemiquinone to ubiquinol.</text>
</comment>
<keyword evidence="19" id="KW-1185">Reference proteome</keyword>
<dbReference type="EMBL" id="CP019352">
    <property type="protein sequence ID" value="APY01173.1"/>
    <property type="molecule type" value="Genomic_DNA"/>
</dbReference>
<evidence type="ECO:0000256" key="4">
    <source>
        <dbReference type="ARBA" id="ARBA00022553"/>
    </source>
</evidence>
<dbReference type="GO" id="GO:0010181">
    <property type="term" value="F:FMN binding"/>
    <property type="evidence" value="ECO:0007669"/>
    <property type="project" value="InterPro"/>
</dbReference>
<dbReference type="InterPro" id="IPR010966">
    <property type="entry name" value="NqrB"/>
</dbReference>
<evidence type="ECO:0000256" key="9">
    <source>
        <dbReference type="ARBA" id="ARBA00022989"/>
    </source>
</evidence>
<dbReference type="RefSeq" id="WP_076734077.1">
    <property type="nucleotide sequence ID" value="NZ_CP019352.1"/>
</dbReference>
<evidence type="ECO:0000256" key="12">
    <source>
        <dbReference type="ARBA" id="ARBA00023065"/>
    </source>
</evidence>
<keyword evidence="12 16" id="KW-0406">Ion transport</keyword>
<evidence type="ECO:0000256" key="6">
    <source>
        <dbReference type="ARBA" id="ARBA00022643"/>
    </source>
</evidence>
<keyword evidence="8 16" id="KW-1278">Translocase</keyword>
<sequence>MGLKSNLHNLKEKYKGTKMAPAFNAIHTFLYLPNETTHNGTHIKAADDLKRTMNIVIMAMVPCLIFGIFNAGYQHYSAIDALAGVTREVSLFGNFLTWDNFVVGAWKVLPLVIVSYVVGLIVEFIFAVIKGHEVEEGYLVTGMLVPLIVPIDIPLWMLAVAVIFGVVIGKEVFGGTGMNILNPALTIRAFLFFAYPTWMSGDKVWVHGADPRVQDLAPGATPDALSGETILGSLAQNNSSMLDSAGDVWNAFYGFIPGSIGETSTLLILLGGLFLIFSKVGSWRIMLSSVLGAIVMGLIFNGVVSAEWITESSKFYGLMSTDFWMHLLIGGFAFGTVYMATDPVTASQTNKGKWIYGFLIGMISIMIRVFNPAYPEGVMLAILLMNVFAPTIDHYVVQGNVKRRMKRLKVKTA</sequence>
<comment type="cofactor">
    <cofactor evidence="16 17">
        <name>FMN</name>
        <dbReference type="ChEBI" id="CHEBI:58210"/>
    </cofactor>
</comment>
<dbReference type="GO" id="GO:0016655">
    <property type="term" value="F:oxidoreductase activity, acting on NAD(P)H, quinone or similar compound as acceptor"/>
    <property type="evidence" value="ECO:0007669"/>
    <property type="project" value="UniProtKB-UniRule"/>
</dbReference>
<reference evidence="18 19" key="1">
    <citation type="submission" date="2017-01" db="EMBL/GenBank/DDBJ databases">
        <title>Complete genome of Lacinutrix venerupis DOK2-8 isolated from seawater in Dokdo.</title>
        <authorList>
            <person name="Chi W.-J."/>
            <person name="Kim J.H."/>
        </authorList>
    </citation>
    <scope>NUCLEOTIDE SEQUENCE [LARGE SCALE GENOMIC DNA]</scope>
    <source>
        <strain evidence="18 19">DOK2-8</strain>
    </source>
</reference>
<dbReference type="InterPro" id="IPR004338">
    <property type="entry name" value="NqrB/RnfD"/>
</dbReference>
<feature type="transmembrane region" description="Helical" evidence="16">
    <location>
        <begin position="108"/>
        <end position="129"/>
    </location>
</feature>
<evidence type="ECO:0000256" key="15">
    <source>
        <dbReference type="ARBA" id="ARBA00023201"/>
    </source>
</evidence>
<feature type="transmembrane region" description="Helical" evidence="16">
    <location>
        <begin position="323"/>
        <end position="341"/>
    </location>
</feature>
<evidence type="ECO:0000313" key="18">
    <source>
        <dbReference type="EMBL" id="APY01173.1"/>
    </source>
</evidence>
<dbReference type="Proteomes" id="UP000187506">
    <property type="component" value="Chromosome"/>
</dbReference>
<evidence type="ECO:0000256" key="1">
    <source>
        <dbReference type="ARBA" id="ARBA00022448"/>
    </source>
</evidence>
<dbReference type="HAMAP" id="MF_00426">
    <property type="entry name" value="NqrB"/>
    <property type="match status" value="1"/>
</dbReference>
<dbReference type="GO" id="GO:0005886">
    <property type="term" value="C:plasma membrane"/>
    <property type="evidence" value="ECO:0007669"/>
    <property type="project" value="UniProtKB-SubCell"/>
</dbReference>
<keyword evidence="13 16" id="KW-0830">Ubiquinone</keyword>
<feature type="transmembrane region" description="Helical" evidence="16">
    <location>
        <begin position="353"/>
        <end position="371"/>
    </location>
</feature>
<evidence type="ECO:0000256" key="8">
    <source>
        <dbReference type="ARBA" id="ARBA00022967"/>
    </source>
</evidence>
<proteinExistence type="inferred from homology"/>
<evidence type="ECO:0000256" key="13">
    <source>
        <dbReference type="ARBA" id="ARBA00023075"/>
    </source>
</evidence>
<keyword evidence="11 16" id="KW-0915">Sodium</keyword>
<feature type="transmembrane region" description="Helical" evidence="16">
    <location>
        <begin position="251"/>
        <end position="276"/>
    </location>
</feature>
<feature type="transmembrane region" description="Helical" evidence="16">
    <location>
        <begin position="283"/>
        <end position="303"/>
    </location>
</feature>
<dbReference type="GO" id="GO:0022904">
    <property type="term" value="P:respiratory electron transport chain"/>
    <property type="evidence" value="ECO:0007669"/>
    <property type="project" value="InterPro"/>
</dbReference>
<keyword evidence="4 16" id="KW-0597">Phosphoprotein</keyword>
<dbReference type="KEGG" id="lvn:BWR22_12930"/>
<organism evidence="18 19">
    <name type="scientific">Lacinutrix venerupis</name>
    <dbReference type="NCBI Taxonomy" id="1486034"/>
    <lineage>
        <taxon>Bacteria</taxon>
        <taxon>Pseudomonadati</taxon>
        <taxon>Bacteroidota</taxon>
        <taxon>Flavobacteriia</taxon>
        <taxon>Flavobacteriales</taxon>
        <taxon>Flavobacteriaceae</taxon>
        <taxon>Lacinutrix</taxon>
    </lineage>
</organism>
<keyword evidence="7 16" id="KW-0812">Transmembrane</keyword>
<evidence type="ECO:0000256" key="5">
    <source>
        <dbReference type="ARBA" id="ARBA00022630"/>
    </source>
</evidence>
<evidence type="ECO:0000256" key="10">
    <source>
        <dbReference type="ARBA" id="ARBA00023027"/>
    </source>
</evidence>
<dbReference type="PANTHER" id="PTHR30578">
    <property type="entry name" value="ELECTRON TRANSPORT COMPLEX PROTEIN RNFD"/>
    <property type="match status" value="1"/>
</dbReference>
<dbReference type="EC" id="7.2.1.1" evidence="16"/>
<comment type="catalytic activity">
    <reaction evidence="16">
        <text>a ubiquinone + n Na(+)(in) + NADH + H(+) = a ubiquinol + n Na(+)(out) + NAD(+)</text>
        <dbReference type="Rhea" id="RHEA:47748"/>
        <dbReference type="Rhea" id="RHEA-COMP:9565"/>
        <dbReference type="Rhea" id="RHEA-COMP:9566"/>
        <dbReference type="ChEBI" id="CHEBI:15378"/>
        <dbReference type="ChEBI" id="CHEBI:16389"/>
        <dbReference type="ChEBI" id="CHEBI:17976"/>
        <dbReference type="ChEBI" id="CHEBI:29101"/>
        <dbReference type="ChEBI" id="CHEBI:57540"/>
        <dbReference type="ChEBI" id="CHEBI:57945"/>
        <dbReference type="EC" id="7.2.1.1"/>
    </reaction>
</comment>
<keyword evidence="10 16" id="KW-0520">NAD</keyword>
<dbReference type="GO" id="GO:0006814">
    <property type="term" value="P:sodium ion transport"/>
    <property type="evidence" value="ECO:0007669"/>
    <property type="project" value="UniProtKB-UniRule"/>
</dbReference>
<keyword evidence="14 16" id="KW-0472">Membrane</keyword>